<dbReference type="EMBL" id="BARV01010349">
    <property type="protein sequence ID" value="GAI11136.1"/>
    <property type="molecule type" value="Genomic_DNA"/>
</dbReference>
<reference evidence="1" key="1">
    <citation type="journal article" date="2014" name="Front. Microbiol.">
        <title>High frequency of phylogenetically diverse reductive dehalogenase-homologous genes in deep subseafloor sedimentary metagenomes.</title>
        <authorList>
            <person name="Kawai M."/>
            <person name="Futagami T."/>
            <person name="Toyoda A."/>
            <person name="Takaki Y."/>
            <person name="Nishi S."/>
            <person name="Hori S."/>
            <person name="Arai W."/>
            <person name="Tsubouchi T."/>
            <person name="Morono Y."/>
            <person name="Uchiyama I."/>
            <person name="Ito T."/>
            <person name="Fujiyama A."/>
            <person name="Inagaki F."/>
            <person name="Takami H."/>
        </authorList>
    </citation>
    <scope>NUCLEOTIDE SEQUENCE</scope>
    <source>
        <strain evidence="1">Expedition CK06-06</strain>
    </source>
</reference>
<sequence length="134" mass="15292">MGKVMNKKLISIEFHKNKDKDEPEFMGSVSLQDFMGNGTRRNNLSSQTKKAAAKYEKFIQECKIIIDKIKKGDSINQAPLKDIWSLGNKIRSFINSLKKDGFYLNGLYEHLARDLQVSRDLLERVVIGISKPST</sequence>
<organism evidence="1">
    <name type="scientific">marine sediment metagenome</name>
    <dbReference type="NCBI Taxonomy" id="412755"/>
    <lineage>
        <taxon>unclassified sequences</taxon>
        <taxon>metagenomes</taxon>
        <taxon>ecological metagenomes</taxon>
    </lineage>
</organism>
<comment type="caution">
    <text evidence="1">The sequence shown here is derived from an EMBL/GenBank/DDBJ whole genome shotgun (WGS) entry which is preliminary data.</text>
</comment>
<evidence type="ECO:0000313" key="1">
    <source>
        <dbReference type="EMBL" id="GAI11136.1"/>
    </source>
</evidence>
<name>X1LZA6_9ZZZZ</name>
<accession>X1LZA6</accession>
<proteinExistence type="predicted"/>
<protein>
    <submittedName>
        <fullName evidence="1">Uncharacterized protein</fullName>
    </submittedName>
</protein>
<dbReference type="AlphaFoldDB" id="X1LZA6"/>
<gene>
    <name evidence="1" type="ORF">S06H3_20059</name>
</gene>